<evidence type="ECO:0000256" key="7">
    <source>
        <dbReference type="PROSITE-ProRule" id="PRU01379"/>
    </source>
</evidence>
<feature type="domain" description="Peptidase M14" evidence="9">
    <location>
        <begin position="154"/>
        <end position="450"/>
    </location>
</feature>
<sequence>MVELSFPARPRRAAGVLLAATTFALSAAPAFAQQAPTGVQVKQGQGFATVSWNAVEGATEYRIERTPLQGEEPAGEPVLVGRWLPDRYLGAPPTVNYTRELTFADSGFTLGQRYRWRVSAVVGETVGAPSAPVDGQTREPDGPAQFRTGFELSDGATWTVHQNELQVVQGIAAASERVRLESIGSTHEGRPMLLATIGYPRPKPVEQIADSPGVFIMCSVHGGERSGREACLMLLRELAFSDDPRIIDILSHATVLINPSANPDGQAAGRRTNTANQDLNRDSLLLRHPEAFAIADAIRRSQPELVIDAHEKGGGPDTDPSWSRSRIINAQLVSLGQEMTIGRLFRDGAGAGWSMRPYTGWANNNWEGFHHNMAGMKNMLGSLLETANATLPARPNAPSNSPAGQKRRVYTHLWSIQTLLDYHRQNLPAIQTVLAASKAANVANDSPVYLDGAYDDPYEVPFGVNEPFTVALEPFCGYRLSAEQYAHRATGALIAPLAGQTWTSNTVQARLAAHGVEVSQVGAGIVQVKLAQPLRPLLPYLLDPQLETPNRPAGLPNLSMTKAARLDDRRATVVIGETDTGVPNTVDAARCSINDLIADEQTWPSHGQFLVHVAAVADALAAAGTITADQRNRIVSAAGVEAEGTVSGSVPATLSLSINRPATFEPFVPGVDRTYTAGTTADVISTAGDALLSVADASPTGTGRLVNGAFTLQNPLMVAATSDGGTGSAPASIGGSAAPTPLLAYTGPRSNDSVTLAFSQAIGRAEPLRTGTYSKTLTFTLSTTQP</sequence>
<keyword evidence="6" id="KW-0482">Metalloprotease</keyword>
<evidence type="ECO:0000313" key="10">
    <source>
        <dbReference type="EMBL" id="MDA0141908.1"/>
    </source>
</evidence>
<comment type="cofactor">
    <cofactor evidence="1">
        <name>Zn(2+)</name>
        <dbReference type="ChEBI" id="CHEBI:29105"/>
    </cofactor>
</comment>
<dbReference type="SUPFAM" id="SSF49265">
    <property type="entry name" value="Fibronectin type III"/>
    <property type="match status" value="1"/>
</dbReference>
<keyword evidence="8" id="KW-0732">Signal</keyword>
<dbReference type="PANTHER" id="PTHR11705">
    <property type="entry name" value="PROTEASE FAMILY M14 CARBOXYPEPTIDASE A,B"/>
    <property type="match status" value="1"/>
</dbReference>
<dbReference type="InterPro" id="IPR000834">
    <property type="entry name" value="Peptidase_M14"/>
</dbReference>
<evidence type="ECO:0000313" key="11">
    <source>
        <dbReference type="Proteomes" id="UP001147700"/>
    </source>
</evidence>
<organism evidence="10 11">
    <name type="scientific">Solirubrobacter deserti</name>
    <dbReference type="NCBI Taxonomy" id="2282478"/>
    <lineage>
        <taxon>Bacteria</taxon>
        <taxon>Bacillati</taxon>
        <taxon>Actinomycetota</taxon>
        <taxon>Thermoleophilia</taxon>
        <taxon>Solirubrobacterales</taxon>
        <taxon>Solirubrobacteraceae</taxon>
        <taxon>Solirubrobacter</taxon>
    </lineage>
</organism>
<keyword evidence="4" id="KW-0378">Hydrolase</keyword>
<dbReference type="Proteomes" id="UP001147700">
    <property type="component" value="Unassembled WGS sequence"/>
</dbReference>
<evidence type="ECO:0000256" key="4">
    <source>
        <dbReference type="ARBA" id="ARBA00022801"/>
    </source>
</evidence>
<evidence type="ECO:0000256" key="2">
    <source>
        <dbReference type="ARBA" id="ARBA00005988"/>
    </source>
</evidence>
<keyword evidence="5" id="KW-0862">Zinc</keyword>
<evidence type="ECO:0000256" key="6">
    <source>
        <dbReference type="ARBA" id="ARBA00023049"/>
    </source>
</evidence>
<dbReference type="SUPFAM" id="SSF53187">
    <property type="entry name" value="Zn-dependent exopeptidases"/>
    <property type="match status" value="1"/>
</dbReference>
<dbReference type="SMART" id="SM00631">
    <property type="entry name" value="Zn_pept"/>
    <property type="match status" value="1"/>
</dbReference>
<accession>A0ABT4RTK4</accession>
<evidence type="ECO:0000256" key="8">
    <source>
        <dbReference type="SAM" id="SignalP"/>
    </source>
</evidence>
<feature type="signal peptide" evidence="8">
    <location>
        <begin position="1"/>
        <end position="32"/>
    </location>
</feature>
<dbReference type="PANTHER" id="PTHR11705:SF143">
    <property type="entry name" value="SLL0236 PROTEIN"/>
    <property type="match status" value="1"/>
</dbReference>
<proteinExistence type="inferred from homology"/>
<comment type="caution">
    <text evidence="7">Lacks conserved residue(s) required for the propagation of feature annotation.</text>
</comment>
<dbReference type="Gene3D" id="3.40.630.10">
    <property type="entry name" value="Zn peptidases"/>
    <property type="match status" value="1"/>
</dbReference>
<dbReference type="PROSITE" id="PS52035">
    <property type="entry name" value="PEPTIDASE_M14"/>
    <property type="match status" value="1"/>
</dbReference>
<feature type="chain" id="PRO_5046232795" evidence="8">
    <location>
        <begin position="33"/>
        <end position="786"/>
    </location>
</feature>
<comment type="similarity">
    <text evidence="2 7">Belongs to the peptidase M14 family.</text>
</comment>
<protein>
    <submittedName>
        <fullName evidence="10">M14 family zinc carboxypeptidase</fullName>
    </submittedName>
</protein>
<dbReference type="InterPro" id="IPR013783">
    <property type="entry name" value="Ig-like_fold"/>
</dbReference>
<evidence type="ECO:0000256" key="1">
    <source>
        <dbReference type="ARBA" id="ARBA00001947"/>
    </source>
</evidence>
<gene>
    <name evidence="10" type="ORF">OJ962_30750</name>
</gene>
<reference evidence="10" key="1">
    <citation type="submission" date="2022-10" db="EMBL/GenBank/DDBJ databases">
        <title>The WGS of Solirubrobacter sp. CPCC 204708.</title>
        <authorList>
            <person name="Jiang Z."/>
        </authorList>
    </citation>
    <scope>NUCLEOTIDE SEQUENCE</scope>
    <source>
        <strain evidence="10">CPCC 204708</strain>
    </source>
</reference>
<dbReference type="GO" id="GO:0004180">
    <property type="term" value="F:carboxypeptidase activity"/>
    <property type="evidence" value="ECO:0007669"/>
    <property type="project" value="UniProtKB-KW"/>
</dbReference>
<comment type="caution">
    <text evidence="10">The sequence shown here is derived from an EMBL/GenBank/DDBJ whole genome shotgun (WGS) entry which is preliminary data.</text>
</comment>
<evidence type="ECO:0000256" key="5">
    <source>
        <dbReference type="ARBA" id="ARBA00022833"/>
    </source>
</evidence>
<dbReference type="InterPro" id="IPR036116">
    <property type="entry name" value="FN3_sf"/>
</dbReference>
<evidence type="ECO:0000256" key="3">
    <source>
        <dbReference type="ARBA" id="ARBA00022670"/>
    </source>
</evidence>
<evidence type="ECO:0000259" key="9">
    <source>
        <dbReference type="PROSITE" id="PS52035"/>
    </source>
</evidence>
<keyword evidence="10" id="KW-0121">Carboxypeptidase</keyword>
<dbReference type="Gene3D" id="2.60.40.10">
    <property type="entry name" value="Immunoglobulins"/>
    <property type="match status" value="1"/>
</dbReference>
<keyword evidence="3" id="KW-0645">Protease</keyword>
<dbReference type="EMBL" id="JAPCID010000068">
    <property type="protein sequence ID" value="MDA0141908.1"/>
    <property type="molecule type" value="Genomic_DNA"/>
</dbReference>
<name>A0ABT4RTK4_9ACTN</name>
<dbReference type="Pfam" id="PF00246">
    <property type="entry name" value="Peptidase_M14"/>
    <property type="match status" value="1"/>
</dbReference>
<keyword evidence="11" id="KW-1185">Reference proteome</keyword>
<dbReference type="RefSeq" id="WP_270006821.1">
    <property type="nucleotide sequence ID" value="NZ_JAPCID010000068.1"/>
</dbReference>